<accession>A0A223S097</accession>
<protein>
    <submittedName>
        <fullName evidence="1">Uncharacterized protein</fullName>
    </submittedName>
</protein>
<organism evidence="1 2">
    <name type="scientific">Nocardiopsis gilva YIM 90087</name>
    <dbReference type="NCBI Taxonomy" id="1235441"/>
    <lineage>
        <taxon>Bacteria</taxon>
        <taxon>Bacillati</taxon>
        <taxon>Actinomycetota</taxon>
        <taxon>Actinomycetes</taxon>
        <taxon>Streptosporangiales</taxon>
        <taxon>Nocardiopsidaceae</taxon>
        <taxon>Nocardiopsis</taxon>
    </lineage>
</organism>
<name>A0A223S097_9ACTN</name>
<evidence type="ECO:0000313" key="1">
    <source>
        <dbReference type="EMBL" id="ASU81546.1"/>
    </source>
</evidence>
<dbReference type="KEGG" id="ngv:CDO52_00945"/>
<dbReference type="Proteomes" id="UP000215005">
    <property type="component" value="Chromosome"/>
</dbReference>
<reference evidence="1 2" key="1">
    <citation type="submission" date="2017-08" db="EMBL/GenBank/DDBJ databases">
        <title>The complete genome sequence of Nocardiopsis gilva YIM 90087.</title>
        <authorList>
            <person name="Yin M."/>
            <person name="Tang S."/>
        </authorList>
    </citation>
    <scope>NUCLEOTIDE SEQUENCE [LARGE SCALE GENOMIC DNA]</scope>
    <source>
        <strain evidence="1 2">YIM 90087</strain>
    </source>
</reference>
<sequence>MRSLHRLITDAEVAGRQRLAQARRAWLGTHLIEEMTGHPERVRDPDPESQDEFDGIVLGLMTGDTHRGPIHRVIWLSVRAGWAR</sequence>
<dbReference type="EMBL" id="CP022753">
    <property type="protein sequence ID" value="ASU81546.1"/>
    <property type="molecule type" value="Genomic_DNA"/>
</dbReference>
<dbReference type="RefSeq" id="WP_017619546.1">
    <property type="nucleotide sequence ID" value="NZ_ANBG01000245.1"/>
</dbReference>
<gene>
    <name evidence="1" type="ORF">CDO52_00945</name>
</gene>
<proteinExistence type="predicted"/>
<evidence type="ECO:0000313" key="2">
    <source>
        <dbReference type="Proteomes" id="UP000215005"/>
    </source>
</evidence>
<dbReference type="AlphaFoldDB" id="A0A223S097"/>
<keyword evidence="2" id="KW-1185">Reference proteome</keyword>